<name>A0A9E4K1H4_9GAMM</name>
<dbReference type="SUPFAM" id="SSF52540">
    <property type="entry name" value="P-loop containing nucleoside triphosphate hydrolases"/>
    <property type="match status" value="1"/>
</dbReference>
<evidence type="ECO:0000313" key="2">
    <source>
        <dbReference type="Proteomes" id="UP000886687"/>
    </source>
</evidence>
<dbReference type="InterPro" id="IPR027417">
    <property type="entry name" value="P-loop_NTPase"/>
</dbReference>
<gene>
    <name evidence="1" type="ORF">JAZ04_01900</name>
</gene>
<proteinExistence type="predicted"/>
<dbReference type="AlphaFoldDB" id="A0A9E4K1H4"/>
<evidence type="ECO:0000313" key="1">
    <source>
        <dbReference type="EMBL" id="MCG7937597.1"/>
    </source>
</evidence>
<dbReference type="Proteomes" id="UP000886687">
    <property type="component" value="Unassembled WGS sequence"/>
</dbReference>
<dbReference type="Gene3D" id="3.40.50.300">
    <property type="entry name" value="P-loop containing nucleotide triphosphate hydrolases"/>
    <property type="match status" value="1"/>
</dbReference>
<protein>
    <submittedName>
        <fullName evidence="1">Sulfotransferase</fullName>
    </submittedName>
</protein>
<accession>A0A9E4K1H4</accession>
<dbReference type="Pfam" id="PF13469">
    <property type="entry name" value="Sulfotransfer_3"/>
    <property type="match status" value="1"/>
</dbReference>
<reference evidence="1" key="1">
    <citation type="journal article" date="2021" name="Proc. Natl. Acad. Sci. U.S.A.">
        <title>Global biogeography of chemosynthetic symbionts reveals both localized and globally distributed symbiont groups. .</title>
        <authorList>
            <person name="Osvatic J.T."/>
            <person name="Wilkins L.G.E."/>
            <person name="Leibrecht L."/>
            <person name="Leray M."/>
            <person name="Zauner S."/>
            <person name="Polzin J."/>
            <person name="Camacho Y."/>
            <person name="Gros O."/>
            <person name="van Gils J.A."/>
            <person name="Eisen J.A."/>
            <person name="Petersen J.M."/>
            <person name="Yuen B."/>
        </authorList>
    </citation>
    <scope>NUCLEOTIDE SEQUENCE</scope>
    <source>
        <strain evidence="1">MAGL173</strain>
    </source>
</reference>
<sequence>MMQWLASSGLFGYPSNLMARFYRAPYIGALIHEMMFNPDYQYKDDFSDLLPFTLKSRFESDLGKTIGASAPNVFWYFWRRFFKFADCPYLNEAQQQSADTASFVKELAAIESAFNKPFALKGIIVNWNLEFIDQLFEKALFIHVRREPAYQMKSILNARARFRGDRKLWWGFKTPEFEHLKFSSPEEEVAAQIFFTRRAISKSFDKISDNRWMNVDYEHFCTEPQQIYRELAAKLSSQQYELPSQYPGTPGFSNSNGPVSDEIEALNNVYRQFGTAHRSN</sequence>
<comment type="caution">
    <text evidence="1">The sequence shown here is derived from an EMBL/GenBank/DDBJ whole genome shotgun (WGS) entry which is preliminary data.</text>
</comment>
<organism evidence="1 2">
    <name type="scientific">Candidatus Thiodiazotropha lotti</name>
    <dbReference type="NCBI Taxonomy" id="2792787"/>
    <lineage>
        <taxon>Bacteria</taxon>
        <taxon>Pseudomonadati</taxon>
        <taxon>Pseudomonadota</taxon>
        <taxon>Gammaproteobacteria</taxon>
        <taxon>Chromatiales</taxon>
        <taxon>Sedimenticolaceae</taxon>
        <taxon>Candidatus Thiodiazotropha</taxon>
    </lineage>
</organism>
<dbReference type="EMBL" id="JAEPDI010000001">
    <property type="protein sequence ID" value="MCG7937597.1"/>
    <property type="molecule type" value="Genomic_DNA"/>
</dbReference>